<protein>
    <submittedName>
        <fullName evidence="1">Uncharacterized protein</fullName>
    </submittedName>
</protein>
<proteinExistence type="predicted"/>
<dbReference type="RefSeq" id="XP_037192466.1">
    <property type="nucleotide sequence ID" value="XM_037335371.1"/>
</dbReference>
<dbReference type="EMBL" id="JABFCT010000008">
    <property type="protein sequence ID" value="KAF5873520.1"/>
    <property type="molecule type" value="Genomic_DNA"/>
</dbReference>
<comment type="caution">
    <text evidence="1">The sequence shown here is derived from an EMBL/GenBank/DDBJ whole genome shotgun (WGS) entry which is preliminary data.</text>
</comment>
<keyword evidence="2" id="KW-1185">Reference proteome</keyword>
<accession>A0A8H6AU41</accession>
<dbReference type="GeneID" id="59259063"/>
<reference evidence="1 2" key="1">
    <citation type="journal article" date="2020" name="Phytopathology">
        <title>A high-quality genome resource of Botrytis fragariae, a new and rapidly spreading fungal pathogen causing strawberry gray mold in the U.S.A.</title>
        <authorList>
            <person name="Wu Y."/>
            <person name="Saski C.A."/>
            <person name="Schnabel G."/>
            <person name="Xiao S."/>
            <person name="Hu M."/>
        </authorList>
    </citation>
    <scope>NUCLEOTIDE SEQUENCE [LARGE SCALE GENOMIC DNA]</scope>
    <source>
        <strain evidence="1 2">BVB16</strain>
    </source>
</reference>
<sequence length="114" mass="12302">MSSASGVQLTLDDLLQTPTSQSIPADIVESILSQPPFLQIPYALNLRTILTLLLPSNRVFCSGSVSFPVFLTCSSVASIQCQDYILNQLDNIEIIRDEGNGNSVVRNISKAGFA</sequence>
<gene>
    <name evidence="1" type="ORF">Bfra_004982</name>
</gene>
<dbReference type="AlphaFoldDB" id="A0A8H6AU41"/>
<dbReference type="OrthoDB" id="10569535at2759"/>
<organism evidence="1 2">
    <name type="scientific">Botrytis fragariae</name>
    <dbReference type="NCBI Taxonomy" id="1964551"/>
    <lineage>
        <taxon>Eukaryota</taxon>
        <taxon>Fungi</taxon>
        <taxon>Dikarya</taxon>
        <taxon>Ascomycota</taxon>
        <taxon>Pezizomycotina</taxon>
        <taxon>Leotiomycetes</taxon>
        <taxon>Helotiales</taxon>
        <taxon>Sclerotiniaceae</taxon>
        <taxon>Botrytis</taxon>
    </lineage>
</organism>
<evidence type="ECO:0000313" key="2">
    <source>
        <dbReference type="Proteomes" id="UP000531561"/>
    </source>
</evidence>
<dbReference type="Proteomes" id="UP000531561">
    <property type="component" value="Unassembled WGS sequence"/>
</dbReference>
<name>A0A8H6AU41_9HELO</name>
<evidence type="ECO:0000313" key="1">
    <source>
        <dbReference type="EMBL" id="KAF5873520.1"/>
    </source>
</evidence>